<protein>
    <submittedName>
        <fullName evidence="1">TIGR04255 family protein</fullName>
    </submittedName>
</protein>
<name>A0A951UPU2_9CYAN</name>
<dbReference type="Proteomes" id="UP000757435">
    <property type="component" value="Unassembled WGS sequence"/>
</dbReference>
<reference evidence="1" key="2">
    <citation type="journal article" date="2022" name="Microbiol. Resour. Announc.">
        <title>Metagenome Sequencing to Explore Phylogenomics of Terrestrial Cyanobacteria.</title>
        <authorList>
            <person name="Ward R.D."/>
            <person name="Stajich J.E."/>
            <person name="Johansen J.R."/>
            <person name="Huntemann M."/>
            <person name="Clum A."/>
            <person name="Foster B."/>
            <person name="Foster B."/>
            <person name="Roux S."/>
            <person name="Palaniappan K."/>
            <person name="Varghese N."/>
            <person name="Mukherjee S."/>
            <person name="Reddy T.B.K."/>
            <person name="Daum C."/>
            <person name="Copeland A."/>
            <person name="Chen I.A."/>
            <person name="Ivanova N.N."/>
            <person name="Kyrpides N.C."/>
            <person name="Shapiro N."/>
            <person name="Eloe-Fadrosh E.A."/>
            <person name="Pietrasiak N."/>
        </authorList>
    </citation>
    <scope>NUCLEOTIDE SEQUENCE</scope>
    <source>
        <strain evidence="1">UHER 2000/2452</strain>
    </source>
</reference>
<dbReference type="InterPro" id="IPR026349">
    <property type="entry name" value="CHP04255"/>
</dbReference>
<evidence type="ECO:0000313" key="2">
    <source>
        <dbReference type="Proteomes" id="UP000757435"/>
    </source>
</evidence>
<gene>
    <name evidence="1" type="ORF">KME15_24480</name>
</gene>
<organism evidence="1 2">
    <name type="scientific">Drouetiella hepatica Uher 2000/2452</name>
    <dbReference type="NCBI Taxonomy" id="904376"/>
    <lineage>
        <taxon>Bacteria</taxon>
        <taxon>Bacillati</taxon>
        <taxon>Cyanobacteriota</taxon>
        <taxon>Cyanophyceae</taxon>
        <taxon>Oculatellales</taxon>
        <taxon>Oculatellaceae</taxon>
        <taxon>Drouetiella</taxon>
    </lineage>
</organism>
<dbReference type="AlphaFoldDB" id="A0A951UPU2"/>
<reference evidence="1" key="1">
    <citation type="submission" date="2021-05" db="EMBL/GenBank/DDBJ databases">
        <authorList>
            <person name="Pietrasiak N."/>
            <person name="Ward R."/>
            <person name="Stajich J.E."/>
            <person name="Kurbessoian T."/>
        </authorList>
    </citation>
    <scope>NUCLEOTIDE SEQUENCE</scope>
    <source>
        <strain evidence="1">UHER 2000/2452</strain>
    </source>
</reference>
<dbReference type="EMBL" id="JAHHHD010000047">
    <property type="protein sequence ID" value="MBW4661837.1"/>
    <property type="molecule type" value="Genomic_DNA"/>
</dbReference>
<sequence length="262" mass="30003">MSPLPKFSLNLNEEFPRLKAAPSIEAVIHWQAHAGKKLESEALKAELTQRLPDYPILQPQQDVQIGAVGAPDGSSEVFQRIQWSGFRLQDEQNRHVAQFTLNGVAFSRLEPYEEWISFQTEAFRFWHIFLELAEPTVIQRLGVRYINRIPLDNGEQPSLYLNTVPPAPSGLELPTESFFHQDTYRVPGYPYHINWVRTIQPEGTDPANGRALIVDIDVFTTELLQLDQDTLIQQLKEMRWLKNKVFFSCITDTALARFGATP</sequence>
<evidence type="ECO:0000313" key="1">
    <source>
        <dbReference type="EMBL" id="MBW4661837.1"/>
    </source>
</evidence>
<accession>A0A951UPU2</accession>
<dbReference type="NCBIfam" id="TIGR04255">
    <property type="entry name" value="sporadTIGR04255"/>
    <property type="match status" value="1"/>
</dbReference>
<proteinExistence type="predicted"/>
<comment type="caution">
    <text evidence="1">The sequence shown here is derived from an EMBL/GenBank/DDBJ whole genome shotgun (WGS) entry which is preliminary data.</text>
</comment>